<sequence>MSSRTTLLALATTALTLSMVTCATPLPADSNSAYIGCFSTSSPLFPGSLDSPDVHVVTRVSALADCVDICSGTPGYSYAFWREKSHTCWCAPETAEILPYIEALDEKGSCEETSAAGVALNQQWQHTGCFAYPSPPGDLITPPPSDSALSPSEQKVDMRKWFKEQKAARRRAV</sequence>
<evidence type="ECO:0008006" key="4">
    <source>
        <dbReference type="Google" id="ProtNLM"/>
    </source>
</evidence>
<accession>A0A427YDS1</accession>
<feature type="signal peptide" evidence="1">
    <location>
        <begin position="1"/>
        <end position="23"/>
    </location>
</feature>
<feature type="chain" id="PRO_5019055346" description="Extracellular membrane protein CFEM domain-containing protein" evidence="1">
    <location>
        <begin position="24"/>
        <end position="173"/>
    </location>
</feature>
<keyword evidence="3" id="KW-1185">Reference proteome</keyword>
<gene>
    <name evidence="2" type="ORF">EHS25_002340</name>
</gene>
<evidence type="ECO:0000256" key="1">
    <source>
        <dbReference type="SAM" id="SignalP"/>
    </source>
</evidence>
<dbReference type="Proteomes" id="UP000279259">
    <property type="component" value="Unassembled WGS sequence"/>
</dbReference>
<name>A0A427YDS1_9TREE</name>
<dbReference type="AlphaFoldDB" id="A0A427YDS1"/>
<dbReference type="EMBL" id="RSCD01000014">
    <property type="protein sequence ID" value="RSH89228.1"/>
    <property type="molecule type" value="Genomic_DNA"/>
</dbReference>
<proteinExistence type="predicted"/>
<evidence type="ECO:0000313" key="2">
    <source>
        <dbReference type="EMBL" id="RSH89228.1"/>
    </source>
</evidence>
<evidence type="ECO:0000313" key="3">
    <source>
        <dbReference type="Proteomes" id="UP000279259"/>
    </source>
</evidence>
<protein>
    <recommendedName>
        <fullName evidence="4">Extracellular membrane protein CFEM domain-containing protein</fullName>
    </recommendedName>
</protein>
<keyword evidence="1" id="KW-0732">Signal</keyword>
<comment type="caution">
    <text evidence="2">The sequence shown here is derived from an EMBL/GenBank/DDBJ whole genome shotgun (WGS) entry which is preliminary data.</text>
</comment>
<organism evidence="2 3">
    <name type="scientific">Saitozyma podzolica</name>
    <dbReference type="NCBI Taxonomy" id="1890683"/>
    <lineage>
        <taxon>Eukaryota</taxon>
        <taxon>Fungi</taxon>
        <taxon>Dikarya</taxon>
        <taxon>Basidiomycota</taxon>
        <taxon>Agaricomycotina</taxon>
        <taxon>Tremellomycetes</taxon>
        <taxon>Tremellales</taxon>
        <taxon>Trimorphomycetaceae</taxon>
        <taxon>Saitozyma</taxon>
    </lineage>
</organism>
<reference evidence="2 3" key="1">
    <citation type="submission" date="2018-11" db="EMBL/GenBank/DDBJ databases">
        <title>Genome sequence of Saitozyma podzolica DSM 27192.</title>
        <authorList>
            <person name="Aliyu H."/>
            <person name="Gorte O."/>
            <person name="Ochsenreither K."/>
        </authorList>
    </citation>
    <scope>NUCLEOTIDE SEQUENCE [LARGE SCALE GENOMIC DNA]</scope>
    <source>
        <strain evidence="2 3">DSM 27192</strain>
    </source>
</reference>
<dbReference type="OrthoDB" id="10381423at2759"/>